<comment type="caution">
    <text evidence="3">The sequence shown here is derived from an EMBL/GenBank/DDBJ whole genome shotgun (WGS) entry which is preliminary data.</text>
</comment>
<feature type="compositionally biased region" description="Basic and acidic residues" evidence="1">
    <location>
        <begin position="222"/>
        <end position="231"/>
    </location>
</feature>
<evidence type="ECO:0000256" key="1">
    <source>
        <dbReference type="SAM" id="MobiDB-lite"/>
    </source>
</evidence>
<protein>
    <submittedName>
        <fullName evidence="3">Uncharacterized protein</fullName>
    </submittedName>
</protein>
<feature type="region of interest" description="Disordered" evidence="1">
    <location>
        <begin position="214"/>
        <end position="268"/>
    </location>
</feature>
<proteinExistence type="predicted"/>
<feature type="chain" id="PRO_5040423019" evidence="2">
    <location>
        <begin position="26"/>
        <end position="268"/>
    </location>
</feature>
<evidence type="ECO:0000313" key="3">
    <source>
        <dbReference type="EMBL" id="KAJ8026254.1"/>
    </source>
</evidence>
<dbReference type="EMBL" id="JAIZAY010000017">
    <property type="protein sequence ID" value="KAJ8026254.1"/>
    <property type="molecule type" value="Genomic_DNA"/>
</dbReference>
<dbReference type="AlphaFoldDB" id="A0A9Q1BI32"/>
<keyword evidence="2" id="KW-0732">Signal</keyword>
<organism evidence="3 4">
    <name type="scientific">Holothuria leucospilota</name>
    <name type="common">Black long sea cucumber</name>
    <name type="synonym">Mertensiothuria leucospilota</name>
    <dbReference type="NCBI Taxonomy" id="206669"/>
    <lineage>
        <taxon>Eukaryota</taxon>
        <taxon>Metazoa</taxon>
        <taxon>Echinodermata</taxon>
        <taxon>Eleutherozoa</taxon>
        <taxon>Echinozoa</taxon>
        <taxon>Holothuroidea</taxon>
        <taxon>Aspidochirotacea</taxon>
        <taxon>Aspidochirotida</taxon>
        <taxon>Holothuriidae</taxon>
        <taxon>Holothuria</taxon>
    </lineage>
</organism>
<reference evidence="3" key="1">
    <citation type="submission" date="2021-10" db="EMBL/GenBank/DDBJ databases">
        <title>Tropical sea cucumber genome reveals ecological adaptation and Cuvierian tubules defense mechanism.</title>
        <authorList>
            <person name="Chen T."/>
        </authorList>
    </citation>
    <scope>NUCLEOTIDE SEQUENCE</scope>
    <source>
        <strain evidence="3">Nanhai2018</strain>
        <tissue evidence="3">Muscle</tissue>
    </source>
</reference>
<feature type="signal peptide" evidence="2">
    <location>
        <begin position="1"/>
        <end position="25"/>
    </location>
</feature>
<accession>A0A9Q1BI32</accession>
<feature type="compositionally biased region" description="Polar residues" evidence="1">
    <location>
        <begin position="251"/>
        <end position="268"/>
    </location>
</feature>
<evidence type="ECO:0000256" key="2">
    <source>
        <dbReference type="SAM" id="SignalP"/>
    </source>
</evidence>
<dbReference type="Proteomes" id="UP001152320">
    <property type="component" value="Chromosome 17"/>
</dbReference>
<evidence type="ECO:0000313" key="4">
    <source>
        <dbReference type="Proteomes" id="UP001152320"/>
    </source>
</evidence>
<gene>
    <name evidence="3" type="ORF">HOLleu_34047</name>
</gene>
<sequence>MMHSMLKVALVVFSVALTFFNQCSTGGTALLDFSLEDEINEEMEAVRQMQEIIPEIECSQFIKGLQHLKKQTKCCKNTKRSQKEDSTCIGKNKFDICLYGIDVAVRYVPFFVEESKKYPDDTVIQNLSSNLQNFNMTFRDRLGRCIRPIENDCKSYELSNATDTECDTKSLVLEGMKDWTVKVIDLYDELNSTVNESSQSKLESRCKKEIKREIKRKRRELKKKERDQRQEKKNKRKRERDEKRRLKGQRQVDQQNDPMMTSSPPDCI</sequence>
<keyword evidence="4" id="KW-1185">Reference proteome</keyword>
<name>A0A9Q1BI32_HOLLE</name>